<protein>
    <recommendedName>
        <fullName evidence="4">Mechanosensitive ion channel protein MscS</fullName>
    </recommendedName>
</protein>
<evidence type="ECO:0000256" key="1">
    <source>
        <dbReference type="SAM" id="Phobius"/>
    </source>
</evidence>
<dbReference type="EMBL" id="AP018050">
    <property type="protein sequence ID" value="BBA29672.1"/>
    <property type="molecule type" value="Genomic_DNA"/>
</dbReference>
<feature type="transmembrane region" description="Helical" evidence="1">
    <location>
        <begin position="55"/>
        <end position="75"/>
    </location>
</feature>
<keyword evidence="1" id="KW-0812">Transmembrane</keyword>
<evidence type="ECO:0008006" key="4">
    <source>
        <dbReference type="Google" id="ProtNLM"/>
    </source>
</evidence>
<dbReference type="RefSeq" id="WP_120174824.1">
    <property type="nucleotide sequence ID" value="NZ_AP018050.1"/>
</dbReference>
<name>A0A250KJ83_9BACT</name>
<keyword evidence="1" id="KW-1133">Transmembrane helix</keyword>
<evidence type="ECO:0000313" key="3">
    <source>
        <dbReference type="Proteomes" id="UP000267517"/>
    </source>
</evidence>
<evidence type="ECO:0000313" key="2">
    <source>
        <dbReference type="EMBL" id="BBA29672.1"/>
    </source>
</evidence>
<dbReference type="AlphaFoldDB" id="A0A250KJ83"/>
<dbReference type="OrthoDB" id="1081286at2"/>
<accession>A0A250KJ83</accession>
<keyword evidence="1" id="KW-0472">Membrane</keyword>
<gene>
    <name evidence="2" type="ORF">PMEL_200187</name>
</gene>
<proteinExistence type="predicted"/>
<reference evidence="2 3" key="1">
    <citation type="submission" date="2017-05" db="EMBL/GenBank/DDBJ databases">
        <title>whole genome sequence of Prevotella melaninogenica GAI 07411.</title>
        <authorList>
            <person name="Kondo Y."/>
            <person name="Hoshino T."/>
        </authorList>
    </citation>
    <scope>NUCLEOTIDE SEQUENCE [LARGE SCALE GENOMIC DNA]</scope>
    <source>
        <strain evidence="2 3">GAI 07411</strain>
    </source>
</reference>
<organism evidence="2 3">
    <name type="scientific">Prevotella melaninogenica</name>
    <dbReference type="NCBI Taxonomy" id="28132"/>
    <lineage>
        <taxon>Bacteria</taxon>
        <taxon>Pseudomonadati</taxon>
        <taxon>Bacteroidota</taxon>
        <taxon>Bacteroidia</taxon>
        <taxon>Bacteroidales</taxon>
        <taxon>Prevotellaceae</taxon>
        <taxon>Prevotella</taxon>
    </lineage>
</organism>
<dbReference type="Proteomes" id="UP000267517">
    <property type="component" value="Chromosome II"/>
</dbReference>
<feature type="transmembrane region" description="Helical" evidence="1">
    <location>
        <begin position="30"/>
        <end position="49"/>
    </location>
</feature>
<sequence length="76" mass="9016">MEIQNSTARRPERRRNKRETEDRFLPIRQWLNIIFMLGALVGVIVYFLTDNTTTGTIIILVSMVFKMVESVLRFIR</sequence>